<accession>A0A1H8EQY4</accession>
<reference evidence="3" key="1">
    <citation type="submission" date="2016-10" db="EMBL/GenBank/DDBJ databases">
        <authorList>
            <person name="Varghese N."/>
            <person name="Submissions S."/>
        </authorList>
    </citation>
    <scope>NUCLEOTIDE SEQUENCE [LARGE SCALE GENOMIC DNA]</scope>
    <source>
        <strain evidence="3">IBRC-M 10043</strain>
    </source>
</reference>
<dbReference type="PANTHER" id="PTHR43346:SF1">
    <property type="entry name" value="QUERCETIN 2,3-DIOXYGENASE-RELATED"/>
    <property type="match status" value="1"/>
</dbReference>
<dbReference type="OrthoDB" id="23670at2157"/>
<dbReference type="EMBL" id="FOCX01000002">
    <property type="protein sequence ID" value="SEN21903.1"/>
    <property type="molecule type" value="Genomic_DNA"/>
</dbReference>
<feature type="domain" description="Cupin type-2" evidence="1">
    <location>
        <begin position="35"/>
        <end position="102"/>
    </location>
</feature>
<gene>
    <name evidence="2" type="ORF">SAMN05216388_100283</name>
</gene>
<evidence type="ECO:0000313" key="3">
    <source>
        <dbReference type="Proteomes" id="UP000198775"/>
    </source>
</evidence>
<name>A0A1H8EQY4_9EURY</name>
<dbReference type="RefSeq" id="WP_170845307.1">
    <property type="nucleotide sequence ID" value="NZ_FOCX01000002.1"/>
</dbReference>
<dbReference type="InterPro" id="IPR052538">
    <property type="entry name" value="Flavonoid_dioxygenase-like"/>
</dbReference>
<protein>
    <submittedName>
        <fullName evidence="2">Cupin domain-containing protein</fullName>
    </submittedName>
</protein>
<keyword evidence="3" id="KW-1185">Reference proteome</keyword>
<dbReference type="AlphaFoldDB" id="A0A1H8EQY4"/>
<dbReference type="InterPro" id="IPR014710">
    <property type="entry name" value="RmlC-like_jellyroll"/>
</dbReference>
<dbReference type="PANTHER" id="PTHR43346">
    <property type="entry name" value="LIGAND BINDING DOMAIN PROTEIN, PUTATIVE (AFU_ORTHOLOGUE AFUA_6G14370)-RELATED"/>
    <property type="match status" value="1"/>
</dbReference>
<dbReference type="Proteomes" id="UP000198775">
    <property type="component" value="Unassembled WGS sequence"/>
</dbReference>
<sequence>MKRPAPSEWKERDSYRKQVLATEDDIGAEGNLLQVVEVPPGEHVEPHLHRETREVFYVQQAGGRFVIDGTEVTPAAGDVVVCEPGDVHEVYNESDEPFRILVFKADLTEDDTVWKP</sequence>
<evidence type="ECO:0000313" key="2">
    <source>
        <dbReference type="EMBL" id="SEN21903.1"/>
    </source>
</evidence>
<proteinExistence type="predicted"/>
<dbReference type="SUPFAM" id="SSF51182">
    <property type="entry name" value="RmlC-like cupins"/>
    <property type="match status" value="1"/>
</dbReference>
<dbReference type="Gene3D" id="2.60.120.10">
    <property type="entry name" value="Jelly Rolls"/>
    <property type="match status" value="1"/>
</dbReference>
<evidence type="ECO:0000259" key="1">
    <source>
        <dbReference type="Pfam" id="PF07883"/>
    </source>
</evidence>
<dbReference type="InterPro" id="IPR013096">
    <property type="entry name" value="Cupin_2"/>
</dbReference>
<dbReference type="Pfam" id="PF07883">
    <property type="entry name" value="Cupin_2"/>
    <property type="match status" value="1"/>
</dbReference>
<dbReference type="InterPro" id="IPR011051">
    <property type="entry name" value="RmlC_Cupin_sf"/>
</dbReference>
<organism evidence="2 3">
    <name type="scientific">Halorientalis persicus</name>
    <dbReference type="NCBI Taxonomy" id="1367881"/>
    <lineage>
        <taxon>Archaea</taxon>
        <taxon>Methanobacteriati</taxon>
        <taxon>Methanobacteriota</taxon>
        <taxon>Stenosarchaea group</taxon>
        <taxon>Halobacteria</taxon>
        <taxon>Halobacteriales</taxon>
        <taxon>Haloarculaceae</taxon>
        <taxon>Halorientalis</taxon>
    </lineage>
</organism>